<organism evidence="3 4">
    <name type="scientific">Adiantum capillus-veneris</name>
    <name type="common">Maidenhair fern</name>
    <dbReference type="NCBI Taxonomy" id="13818"/>
    <lineage>
        <taxon>Eukaryota</taxon>
        <taxon>Viridiplantae</taxon>
        <taxon>Streptophyta</taxon>
        <taxon>Embryophyta</taxon>
        <taxon>Tracheophyta</taxon>
        <taxon>Polypodiopsida</taxon>
        <taxon>Polypodiidae</taxon>
        <taxon>Polypodiales</taxon>
        <taxon>Pteridineae</taxon>
        <taxon>Pteridaceae</taxon>
        <taxon>Vittarioideae</taxon>
        <taxon>Adiantum</taxon>
    </lineage>
</organism>
<dbReference type="OrthoDB" id="444265at2759"/>
<reference evidence="3" key="1">
    <citation type="submission" date="2021-01" db="EMBL/GenBank/DDBJ databases">
        <title>Adiantum capillus-veneris genome.</title>
        <authorList>
            <person name="Fang Y."/>
            <person name="Liao Q."/>
        </authorList>
    </citation>
    <scope>NUCLEOTIDE SEQUENCE</scope>
    <source>
        <strain evidence="3">H3</strain>
        <tissue evidence="3">Leaf</tissue>
    </source>
</reference>
<sequence length="247" mass="27499">MPKLSDAFFRLFPTSSACSQEKVAPMQTILSRAQVCARQLKPCDRFRAFHLGRCVRIVLGRFSFSEQRKHTIVLLQFAAPIMHRYSLDRFKKAQTEEPFSVNNGAVAQVAGSVASTQSRPPFTSMPARSPFPSTAITNQMLPPASQKSVAVEQVASPSSSIGGGQSTWQPPDWAVEPRPGLYWLDVVKDGEVVDKINLEKRRNIFGRQAIMCDFVLDHPSVSRQHAVVVQHKNGRSDLSQSLCRVVY</sequence>
<dbReference type="PANTHER" id="PTHR23308">
    <property type="entry name" value="NUCLEAR INHIBITOR OF PROTEIN PHOSPHATASE-1"/>
    <property type="match status" value="1"/>
</dbReference>
<feature type="region of interest" description="Disordered" evidence="1">
    <location>
        <begin position="147"/>
        <end position="170"/>
    </location>
</feature>
<feature type="domain" description="FHA" evidence="2">
    <location>
        <begin position="203"/>
        <end position="228"/>
    </location>
</feature>
<dbReference type="Proteomes" id="UP000886520">
    <property type="component" value="Chromosome 15"/>
</dbReference>
<protein>
    <recommendedName>
        <fullName evidence="2">FHA domain-containing protein</fullName>
    </recommendedName>
</protein>
<dbReference type="Gene3D" id="2.60.200.20">
    <property type="match status" value="1"/>
</dbReference>
<evidence type="ECO:0000313" key="3">
    <source>
        <dbReference type="EMBL" id="KAI5069310.1"/>
    </source>
</evidence>
<dbReference type="Pfam" id="PF00498">
    <property type="entry name" value="FHA"/>
    <property type="match status" value="1"/>
</dbReference>
<proteinExistence type="predicted"/>
<dbReference type="EMBL" id="JABFUD020000015">
    <property type="protein sequence ID" value="KAI5069310.1"/>
    <property type="molecule type" value="Genomic_DNA"/>
</dbReference>
<accession>A0A9D4ZDD3</accession>
<gene>
    <name evidence="3" type="ORF">GOP47_0015611</name>
</gene>
<comment type="caution">
    <text evidence="3">The sequence shown here is derived from an EMBL/GenBank/DDBJ whole genome shotgun (WGS) entry which is preliminary data.</text>
</comment>
<keyword evidence="4" id="KW-1185">Reference proteome</keyword>
<evidence type="ECO:0000313" key="4">
    <source>
        <dbReference type="Proteomes" id="UP000886520"/>
    </source>
</evidence>
<evidence type="ECO:0000259" key="2">
    <source>
        <dbReference type="PROSITE" id="PS50006"/>
    </source>
</evidence>
<dbReference type="SUPFAM" id="SSF49879">
    <property type="entry name" value="SMAD/FHA domain"/>
    <property type="match status" value="1"/>
</dbReference>
<evidence type="ECO:0000256" key="1">
    <source>
        <dbReference type="SAM" id="MobiDB-lite"/>
    </source>
</evidence>
<name>A0A9D4ZDD3_ADICA</name>
<dbReference type="AlphaFoldDB" id="A0A9D4ZDD3"/>
<dbReference type="InterPro" id="IPR050923">
    <property type="entry name" value="Cell_Proc_Reg/RNA_Proc"/>
</dbReference>
<dbReference type="PROSITE" id="PS50006">
    <property type="entry name" value="FHA_DOMAIN"/>
    <property type="match status" value="1"/>
</dbReference>
<dbReference type="InterPro" id="IPR008984">
    <property type="entry name" value="SMAD_FHA_dom_sf"/>
</dbReference>
<dbReference type="InterPro" id="IPR000253">
    <property type="entry name" value="FHA_dom"/>
</dbReference>